<comment type="caution">
    <text evidence="3">The sequence shown here is derived from an EMBL/GenBank/DDBJ whole genome shotgun (WGS) entry which is preliminary data.</text>
</comment>
<sequence>MQINVARLQNEFPDEKIEYFDQVGSTNDVAFTRVQQNPGIAGMVVANQQTAGRGTNQRQFYSPNSGIYCSIYLPLAPATVLHPGRVTANVGVIVAEAVHRVFGQPLGIKWVNDLYLHDQKVGGILCEAVSNDDNQLIGLVLGMGLNILTTTFPQAMLRTGGPIAEQANATQVTDLLIKINQAIQKKRQTLASDAINPKYLDLSILQDQWVIIDQAASRLTGKVTGITPENELLVNDGHQVRTVTNGRILRWQAEPLNDFD</sequence>
<dbReference type="Pfam" id="PF03099">
    <property type="entry name" value="BPL_LplA_LipB"/>
    <property type="match status" value="1"/>
</dbReference>
<dbReference type="GO" id="GO:0016740">
    <property type="term" value="F:transferase activity"/>
    <property type="evidence" value="ECO:0007669"/>
    <property type="project" value="UniProtKB-ARBA"/>
</dbReference>
<accession>A0AAW8YI13</accession>
<dbReference type="GO" id="GO:0009249">
    <property type="term" value="P:protein lipoylation"/>
    <property type="evidence" value="ECO:0007669"/>
    <property type="project" value="UniProtKB-ARBA"/>
</dbReference>
<dbReference type="AlphaFoldDB" id="A0AAW8YI13"/>
<dbReference type="EC" id="6.3.4.15" evidence="3"/>
<evidence type="ECO:0000256" key="1">
    <source>
        <dbReference type="ARBA" id="ARBA00022598"/>
    </source>
</evidence>
<evidence type="ECO:0000313" key="3">
    <source>
        <dbReference type="EMBL" id="MDV2621222.1"/>
    </source>
</evidence>
<dbReference type="NCBIfam" id="TIGR00121">
    <property type="entry name" value="birA_ligase"/>
    <property type="match status" value="1"/>
</dbReference>
<dbReference type="SUPFAM" id="SSF55681">
    <property type="entry name" value="Class II aaRS and biotin synthetases"/>
    <property type="match status" value="1"/>
</dbReference>
<dbReference type="InterPro" id="IPR004143">
    <property type="entry name" value="BPL_LPL_catalytic"/>
</dbReference>
<evidence type="ECO:0000313" key="4">
    <source>
        <dbReference type="Proteomes" id="UP001280897"/>
    </source>
</evidence>
<dbReference type="Proteomes" id="UP001280897">
    <property type="component" value="Unassembled WGS sequence"/>
</dbReference>
<dbReference type="RefSeq" id="WP_036685192.1">
    <property type="nucleotide sequence ID" value="NZ_CAKMBA010000002.1"/>
</dbReference>
<dbReference type="GO" id="GO:0005737">
    <property type="term" value="C:cytoplasm"/>
    <property type="evidence" value="ECO:0007669"/>
    <property type="project" value="TreeGrafter"/>
</dbReference>
<evidence type="ECO:0000259" key="2">
    <source>
        <dbReference type="Pfam" id="PF03099"/>
    </source>
</evidence>
<gene>
    <name evidence="3" type="ORF">R0G89_05695</name>
</gene>
<dbReference type="EMBL" id="JAWJAV010000003">
    <property type="protein sequence ID" value="MDV2621222.1"/>
    <property type="molecule type" value="Genomic_DNA"/>
</dbReference>
<dbReference type="GO" id="GO:0004077">
    <property type="term" value="F:biotin--[biotin carboxyl-carrier protein] ligase activity"/>
    <property type="evidence" value="ECO:0007669"/>
    <property type="project" value="UniProtKB-EC"/>
</dbReference>
<organism evidence="3 4">
    <name type="scientific">Pediococcus acidilactici</name>
    <dbReference type="NCBI Taxonomy" id="1254"/>
    <lineage>
        <taxon>Bacteria</taxon>
        <taxon>Bacillati</taxon>
        <taxon>Bacillota</taxon>
        <taxon>Bacilli</taxon>
        <taxon>Lactobacillales</taxon>
        <taxon>Lactobacillaceae</taxon>
        <taxon>Pediococcus</taxon>
        <taxon>Pediococcus acidilactici group</taxon>
    </lineage>
</organism>
<dbReference type="CDD" id="cd16442">
    <property type="entry name" value="BPL"/>
    <property type="match status" value="1"/>
</dbReference>
<dbReference type="Gene3D" id="3.30.930.10">
    <property type="entry name" value="Bira Bifunctional Protein, Domain 2"/>
    <property type="match status" value="1"/>
</dbReference>
<dbReference type="PANTHER" id="PTHR12835:SF5">
    <property type="entry name" value="BIOTIN--PROTEIN LIGASE"/>
    <property type="match status" value="1"/>
</dbReference>
<reference evidence="3" key="1">
    <citation type="journal article" date="2023" name="PeerJ">
        <title>Selection and evaluation of lactic acid bacteria from chicken feces in Thailand as potential probiotics.</title>
        <authorList>
            <person name="Khurajog B."/>
            <person name="Disastra Y."/>
            <person name="Lawwyne L.D."/>
            <person name="Sirichokchatchawan W."/>
            <person name="Niyomtham W."/>
            <person name="Yindee J."/>
            <person name="Hampson D.J."/>
            <person name="Prapasarakul N."/>
        </authorList>
    </citation>
    <scope>NUCLEOTIDE SEQUENCE</scope>
    <source>
        <strain evidence="3">BF9</strain>
    </source>
</reference>
<dbReference type="PANTHER" id="PTHR12835">
    <property type="entry name" value="BIOTIN PROTEIN LIGASE"/>
    <property type="match status" value="1"/>
</dbReference>
<reference evidence="3" key="2">
    <citation type="submission" date="2023-10" db="EMBL/GenBank/DDBJ databases">
        <authorList>
            <person name="Khurajog B."/>
        </authorList>
    </citation>
    <scope>NUCLEOTIDE SEQUENCE</scope>
    <source>
        <strain evidence="3">BF9</strain>
    </source>
</reference>
<proteinExistence type="predicted"/>
<protein>
    <submittedName>
        <fullName evidence="3">Biotin--[acetyl-CoA-carboxylase] ligase</fullName>
        <ecNumber evidence="3">6.3.4.15</ecNumber>
    </submittedName>
</protein>
<dbReference type="InterPro" id="IPR045864">
    <property type="entry name" value="aa-tRNA-synth_II/BPL/LPL"/>
</dbReference>
<keyword evidence="1 3" id="KW-0436">Ligase</keyword>
<feature type="domain" description="BPL/LPL catalytic" evidence="2">
    <location>
        <begin position="21"/>
        <end position="142"/>
    </location>
</feature>
<name>A0AAW8YI13_PEDAC</name>
<dbReference type="InterPro" id="IPR004408">
    <property type="entry name" value="Biotin_CoA_COase_ligase"/>
</dbReference>